<evidence type="ECO:0000256" key="4">
    <source>
        <dbReference type="ARBA" id="ARBA00022989"/>
    </source>
</evidence>
<comment type="subcellular location">
    <subcellularLocation>
        <location evidence="1">Membrane</location>
        <topology evidence="1">Multi-pass membrane protein</topology>
    </subcellularLocation>
</comment>
<protein>
    <submittedName>
        <fullName evidence="7">DUF423 domain-containing protein</fullName>
    </submittedName>
</protein>
<comment type="caution">
    <text evidence="7">The sequence shown here is derived from an EMBL/GenBank/DDBJ whole genome shotgun (WGS) entry which is preliminary data.</text>
</comment>
<evidence type="ECO:0000313" key="7">
    <source>
        <dbReference type="EMBL" id="MFC3200477.1"/>
    </source>
</evidence>
<evidence type="ECO:0000313" key="8">
    <source>
        <dbReference type="Proteomes" id="UP001595477"/>
    </source>
</evidence>
<feature type="transmembrane region" description="Helical" evidence="6">
    <location>
        <begin position="71"/>
        <end position="89"/>
    </location>
</feature>
<feature type="transmembrane region" description="Helical" evidence="6">
    <location>
        <begin position="46"/>
        <end position="64"/>
    </location>
</feature>
<name>A0ABV7JTD6_9ALTE</name>
<dbReference type="Pfam" id="PF04241">
    <property type="entry name" value="DUF423"/>
    <property type="match status" value="1"/>
</dbReference>
<dbReference type="PANTHER" id="PTHR43461">
    <property type="entry name" value="TRANSMEMBRANE PROTEIN 256"/>
    <property type="match status" value="1"/>
</dbReference>
<gene>
    <name evidence="7" type="ORF">ACFOEW_01430</name>
</gene>
<reference evidence="8" key="1">
    <citation type="journal article" date="2019" name="Int. J. Syst. Evol. Microbiol.">
        <title>The Global Catalogue of Microorganisms (GCM) 10K type strain sequencing project: providing services to taxonomists for standard genome sequencing and annotation.</title>
        <authorList>
            <consortium name="The Broad Institute Genomics Platform"/>
            <consortium name="The Broad Institute Genome Sequencing Center for Infectious Disease"/>
            <person name="Wu L."/>
            <person name="Ma J."/>
        </authorList>
    </citation>
    <scope>NUCLEOTIDE SEQUENCE [LARGE SCALE GENOMIC DNA]</scope>
    <source>
        <strain evidence="8">KCTC 52449</strain>
    </source>
</reference>
<keyword evidence="5 6" id="KW-0472">Membrane</keyword>
<evidence type="ECO:0000256" key="2">
    <source>
        <dbReference type="ARBA" id="ARBA00009694"/>
    </source>
</evidence>
<dbReference type="Proteomes" id="UP001595477">
    <property type="component" value="Unassembled WGS sequence"/>
</dbReference>
<proteinExistence type="inferred from homology"/>
<accession>A0ABV7JTD6</accession>
<dbReference type="RefSeq" id="WP_123327003.1">
    <property type="nucleotide sequence ID" value="NZ_JBHRSX010000005.1"/>
</dbReference>
<evidence type="ECO:0000256" key="1">
    <source>
        <dbReference type="ARBA" id="ARBA00004141"/>
    </source>
</evidence>
<dbReference type="InterPro" id="IPR006696">
    <property type="entry name" value="DUF423"/>
</dbReference>
<sequence length="134" mass="13994">MRLYVMIGALLALLGVMLGAFGAHGLKNILDASALATFEVGVRYQMYHALAILLVGGLAAQASLVWRKRAALLFIIGSVLFSGSIYLLVLTGQKWLGPVTPLGGLCLMLGWGALVIGVIKGADNGAEIRPGSDD</sequence>
<evidence type="ECO:0000256" key="5">
    <source>
        <dbReference type="ARBA" id="ARBA00023136"/>
    </source>
</evidence>
<dbReference type="EMBL" id="JBHRSX010000005">
    <property type="protein sequence ID" value="MFC3200477.1"/>
    <property type="molecule type" value="Genomic_DNA"/>
</dbReference>
<evidence type="ECO:0000256" key="6">
    <source>
        <dbReference type="SAM" id="Phobius"/>
    </source>
</evidence>
<comment type="similarity">
    <text evidence="2">Belongs to the UPF0382 family.</text>
</comment>
<dbReference type="PANTHER" id="PTHR43461:SF1">
    <property type="entry name" value="TRANSMEMBRANE PROTEIN 256"/>
    <property type="match status" value="1"/>
</dbReference>
<keyword evidence="4 6" id="KW-1133">Transmembrane helix</keyword>
<keyword evidence="8" id="KW-1185">Reference proteome</keyword>
<organism evidence="7 8">
    <name type="scientific">Alteromonas oceani</name>
    <dbReference type="NCBI Taxonomy" id="2071609"/>
    <lineage>
        <taxon>Bacteria</taxon>
        <taxon>Pseudomonadati</taxon>
        <taxon>Pseudomonadota</taxon>
        <taxon>Gammaproteobacteria</taxon>
        <taxon>Alteromonadales</taxon>
        <taxon>Alteromonadaceae</taxon>
        <taxon>Alteromonas/Salinimonas group</taxon>
        <taxon>Alteromonas</taxon>
    </lineage>
</organism>
<keyword evidence="3 6" id="KW-0812">Transmembrane</keyword>
<feature type="transmembrane region" description="Helical" evidence="6">
    <location>
        <begin position="95"/>
        <end position="119"/>
    </location>
</feature>
<evidence type="ECO:0000256" key="3">
    <source>
        <dbReference type="ARBA" id="ARBA00022692"/>
    </source>
</evidence>